<evidence type="ECO:0000256" key="5">
    <source>
        <dbReference type="SAM" id="MobiDB-lite"/>
    </source>
</evidence>
<keyword evidence="4" id="KW-0539">Nucleus</keyword>
<sequence length="197" mass="22703">MGYKRRQLSLLVFYFCDRKTPCQHCISRGVQDRSSYQETKPKSQSQNRGGYSDSVSFDAEDSSELGYMKHGPGALQEIERTNVVSQSRKKQVDITQQSQRSIREMLPKKPIIDNLIDIFFKEVNRVYEMLYEPTFVRDYKLWWQGIVLADTVKEAHEIGLHLELCRNLASATSTKNYGDGHFGSFMFGIGEKDPLES</sequence>
<protein>
    <submittedName>
        <fullName evidence="6">Uncharacterized protein</fullName>
    </submittedName>
</protein>
<name>A0A1Q5QBG0_TALAT</name>
<dbReference type="AlphaFoldDB" id="A0A1Q5QBG0"/>
<proteinExistence type="predicted"/>
<reference evidence="6 7" key="1">
    <citation type="submission" date="2015-06" db="EMBL/GenBank/DDBJ databases">
        <title>Talaromyces atroroseus IBT 11181 draft genome.</title>
        <authorList>
            <person name="Rasmussen K.B."/>
            <person name="Rasmussen S."/>
            <person name="Petersen B."/>
            <person name="Sicheritz-Ponten T."/>
            <person name="Mortensen U.H."/>
            <person name="Thrane U."/>
        </authorList>
    </citation>
    <scope>NUCLEOTIDE SEQUENCE [LARGE SCALE GENOMIC DNA]</scope>
    <source>
        <strain evidence="6 7">IBT 11181</strain>
    </source>
</reference>
<evidence type="ECO:0000256" key="2">
    <source>
        <dbReference type="ARBA" id="ARBA00023015"/>
    </source>
</evidence>
<dbReference type="Proteomes" id="UP000214365">
    <property type="component" value="Unassembled WGS sequence"/>
</dbReference>
<evidence type="ECO:0000313" key="7">
    <source>
        <dbReference type="Proteomes" id="UP000214365"/>
    </source>
</evidence>
<comment type="caution">
    <text evidence="6">The sequence shown here is derived from an EMBL/GenBank/DDBJ whole genome shotgun (WGS) entry which is preliminary data.</text>
</comment>
<feature type="region of interest" description="Disordered" evidence="5">
    <location>
        <begin position="28"/>
        <end position="58"/>
    </location>
</feature>
<dbReference type="PANTHER" id="PTHR31001">
    <property type="entry name" value="UNCHARACTERIZED TRANSCRIPTIONAL REGULATORY PROTEIN"/>
    <property type="match status" value="1"/>
</dbReference>
<evidence type="ECO:0000256" key="1">
    <source>
        <dbReference type="ARBA" id="ARBA00004123"/>
    </source>
</evidence>
<feature type="compositionally biased region" description="Polar residues" evidence="5">
    <location>
        <begin position="32"/>
        <end position="55"/>
    </location>
</feature>
<evidence type="ECO:0000256" key="4">
    <source>
        <dbReference type="ARBA" id="ARBA00023242"/>
    </source>
</evidence>
<dbReference type="CDD" id="cd12148">
    <property type="entry name" value="fungal_TF_MHR"/>
    <property type="match status" value="1"/>
</dbReference>
<dbReference type="OrthoDB" id="4227233at2759"/>
<accession>A0A1Q5QBG0</accession>
<dbReference type="RefSeq" id="XP_020123342.1">
    <property type="nucleotide sequence ID" value="XM_020261298.1"/>
</dbReference>
<dbReference type="GO" id="GO:0005634">
    <property type="term" value="C:nucleus"/>
    <property type="evidence" value="ECO:0007669"/>
    <property type="project" value="UniProtKB-SubCell"/>
</dbReference>
<gene>
    <name evidence="6" type="ORF">UA08_01615</name>
</gene>
<comment type="subcellular location">
    <subcellularLocation>
        <location evidence="1">Nucleus</location>
    </subcellularLocation>
</comment>
<evidence type="ECO:0000313" key="6">
    <source>
        <dbReference type="EMBL" id="OKL63221.1"/>
    </source>
</evidence>
<keyword evidence="7" id="KW-1185">Reference proteome</keyword>
<dbReference type="GeneID" id="31001370"/>
<keyword evidence="3" id="KW-0804">Transcription</keyword>
<dbReference type="PANTHER" id="PTHR31001:SF87">
    <property type="entry name" value="COL-21"/>
    <property type="match status" value="1"/>
</dbReference>
<dbReference type="EMBL" id="LFMY01000002">
    <property type="protein sequence ID" value="OKL63221.1"/>
    <property type="molecule type" value="Genomic_DNA"/>
</dbReference>
<evidence type="ECO:0000256" key="3">
    <source>
        <dbReference type="ARBA" id="ARBA00023163"/>
    </source>
</evidence>
<organism evidence="6 7">
    <name type="scientific">Talaromyces atroroseus</name>
    <dbReference type="NCBI Taxonomy" id="1441469"/>
    <lineage>
        <taxon>Eukaryota</taxon>
        <taxon>Fungi</taxon>
        <taxon>Dikarya</taxon>
        <taxon>Ascomycota</taxon>
        <taxon>Pezizomycotina</taxon>
        <taxon>Eurotiomycetes</taxon>
        <taxon>Eurotiomycetidae</taxon>
        <taxon>Eurotiales</taxon>
        <taxon>Trichocomaceae</taxon>
        <taxon>Talaromyces</taxon>
        <taxon>Talaromyces sect. Trachyspermi</taxon>
    </lineage>
</organism>
<keyword evidence="2" id="KW-0805">Transcription regulation</keyword>
<dbReference type="InterPro" id="IPR050613">
    <property type="entry name" value="Sec_Metabolite_Reg"/>
</dbReference>